<evidence type="ECO:0000256" key="3">
    <source>
        <dbReference type="ARBA" id="ARBA00022448"/>
    </source>
</evidence>
<feature type="transmembrane region" description="Helical" evidence="9">
    <location>
        <begin position="931"/>
        <end position="955"/>
    </location>
</feature>
<dbReference type="InterPro" id="IPR027463">
    <property type="entry name" value="AcrB_DN_DC_subdom"/>
</dbReference>
<dbReference type="GO" id="GO:0009636">
    <property type="term" value="P:response to toxic substance"/>
    <property type="evidence" value="ECO:0007669"/>
    <property type="project" value="UniProtKB-ARBA"/>
</dbReference>
<organism evidence="10 11">
    <name type="scientific">Flammeovirga pectinis</name>
    <dbReference type="NCBI Taxonomy" id="2494373"/>
    <lineage>
        <taxon>Bacteria</taxon>
        <taxon>Pseudomonadati</taxon>
        <taxon>Bacteroidota</taxon>
        <taxon>Cytophagia</taxon>
        <taxon>Cytophagales</taxon>
        <taxon>Flammeovirgaceae</taxon>
        <taxon>Flammeovirga</taxon>
    </lineage>
</organism>
<dbReference type="Gene3D" id="3.30.70.1440">
    <property type="entry name" value="Multidrug efflux transporter AcrB pore domain"/>
    <property type="match status" value="1"/>
</dbReference>
<dbReference type="FunFam" id="1.20.1640.10:FF:000001">
    <property type="entry name" value="Efflux pump membrane transporter"/>
    <property type="match status" value="1"/>
</dbReference>
<dbReference type="GO" id="GO:0005886">
    <property type="term" value="C:plasma membrane"/>
    <property type="evidence" value="ECO:0007669"/>
    <property type="project" value="UniProtKB-SubCell"/>
</dbReference>
<protein>
    <submittedName>
        <fullName evidence="10">Multidrug efflux RND transporter permease subunit</fullName>
    </submittedName>
</protein>
<comment type="subcellular location">
    <subcellularLocation>
        <location evidence="1">Cell inner membrane</location>
        <topology evidence="1">Multi-pass membrane protein</topology>
    </subcellularLocation>
</comment>
<dbReference type="Gene3D" id="3.30.2090.10">
    <property type="entry name" value="Multidrug efflux transporter AcrB TolC docking domain, DN and DC subdomains"/>
    <property type="match status" value="2"/>
</dbReference>
<keyword evidence="5" id="KW-0997">Cell inner membrane</keyword>
<evidence type="ECO:0000256" key="4">
    <source>
        <dbReference type="ARBA" id="ARBA00022475"/>
    </source>
</evidence>
<dbReference type="Pfam" id="PF00873">
    <property type="entry name" value="ACR_tran"/>
    <property type="match status" value="1"/>
</dbReference>
<evidence type="ECO:0000256" key="9">
    <source>
        <dbReference type="SAM" id="Phobius"/>
    </source>
</evidence>
<keyword evidence="3" id="KW-0813">Transport</keyword>
<reference evidence="10 11" key="1">
    <citation type="submission" date="2018-12" db="EMBL/GenBank/DDBJ databases">
        <title>Flammeovirga pectinis sp. nov., isolated from the gut of the Korean scallop, Patinopecten yessoensis.</title>
        <authorList>
            <person name="Bae J.-W."/>
            <person name="Jeong Y.-S."/>
            <person name="Kang W."/>
        </authorList>
    </citation>
    <scope>NUCLEOTIDE SEQUENCE [LARGE SCALE GENOMIC DNA]</scope>
    <source>
        <strain evidence="10 11">L12M1</strain>
    </source>
</reference>
<dbReference type="AlphaFoldDB" id="A0A3S9PAB5"/>
<dbReference type="GO" id="GO:0042910">
    <property type="term" value="F:xenobiotic transmembrane transporter activity"/>
    <property type="evidence" value="ECO:0007669"/>
    <property type="project" value="TreeGrafter"/>
</dbReference>
<dbReference type="RefSeq" id="WP_126619652.1">
    <property type="nucleotide sequence ID" value="NZ_CP034563.1"/>
</dbReference>
<evidence type="ECO:0000256" key="5">
    <source>
        <dbReference type="ARBA" id="ARBA00022519"/>
    </source>
</evidence>
<feature type="transmembrane region" description="Helical" evidence="9">
    <location>
        <begin position="376"/>
        <end position="396"/>
    </location>
</feature>
<dbReference type="EMBL" id="CP034563">
    <property type="protein sequence ID" value="AZQ65185.1"/>
    <property type="molecule type" value="Genomic_DNA"/>
</dbReference>
<keyword evidence="8 9" id="KW-0472">Membrane</keyword>
<evidence type="ECO:0000256" key="6">
    <source>
        <dbReference type="ARBA" id="ARBA00022692"/>
    </source>
</evidence>
<name>A0A3S9PAB5_9BACT</name>
<dbReference type="InterPro" id="IPR001036">
    <property type="entry name" value="Acrflvin-R"/>
</dbReference>
<feature type="transmembrane region" description="Helical" evidence="9">
    <location>
        <begin position="479"/>
        <end position="506"/>
    </location>
</feature>
<evidence type="ECO:0000256" key="1">
    <source>
        <dbReference type="ARBA" id="ARBA00004429"/>
    </source>
</evidence>
<feature type="transmembrane region" description="Helical" evidence="9">
    <location>
        <begin position="879"/>
        <end position="898"/>
    </location>
</feature>
<feature type="transmembrane region" description="Helical" evidence="9">
    <location>
        <begin position="350"/>
        <end position="369"/>
    </location>
</feature>
<feature type="transmembrane region" description="Helical" evidence="9">
    <location>
        <begin position="1012"/>
        <end position="1034"/>
    </location>
</feature>
<comment type="similarity">
    <text evidence="2">Belongs to the resistance-nodulation-cell division (RND) (TC 2.A.6) family.</text>
</comment>
<dbReference type="InterPro" id="IPR004764">
    <property type="entry name" value="MdtF-like"/>
</dbReference>
<gene>
    <name evidence="10" type="ORF">EI427_23515</name>
</gene>
<dbReference type="OrthoDB" id="9798415at2"/>
<dbReference type="SUPFAM" id="SSF82693">
    <property type="entry name" value="Multidrug efflux transporter AcrB pore domain, PN1, PN2, PC1 and PC2 subdomains"/>
    <property type="match status" value="4"/>
</dbReference>
<evidence type="ECO:0000256" key="8">
    <source>
        <dbReference type="ARBA" id="ARBA00023136"/>
    </source>
</evidence>
<keyword evidence="4" id="KW-1003">Cell membrane</keyword>
<accession>A0A3S9PAB5</accession>
<evidence type="ECO:0000313" key="10">
    <source>
        <dbReference type="EMBL" id="AZQ65185.1"/>
    </source>
</evidence>
<dbReference type="FunFam" id="3.30.70.1430:FF:000001">
    <property type="entry name" value="Efflux pump membrane transporter"/>
    <property type="match status" value="1"/>
</dbReference>
<dbReference type="Gene3D" id="3.30.70.1320">
    <property type="entry name" value="Multidrug efflux transporter AcrB pore domain like"/>
    <property type="match status" value="1"/>
</dbReference>
<feature type="transmembrane region" description="Helical" evidence="9">
    <location>
        <begin position="447"/>
        <end position="467"/>
    </location>
</feature>
<dbReference type="GO" id="GO:0015562">
    <property type="term" value="F:efflux transmembrane transporter activity"/>
    <property type="evidence" value="ECO:0007669"/>
    <property type="project" value="InterPro"/>
</dbReference>
<dbReference type="Proteomes" id="UP000267268">
    <property type="component" value="Chromosome 2"/>
</dbReference>
<keyword evidence="7 9" id="KW-1133">Transmembrane helix</keyword>
<dbReference type="PANTHER" id="PTHR32063">
    <property type="match status" value="1"/>
</dbReference>
<evidence type="ECO:0000256" key="7">
    <source>
        <dbReference type="ARBA" id="ARBA00022989"/>
    </source>
</evidence>
<feature type="transmembrane region" description="Helical" evidence="9">
    <location>
        <begin position="12"/>
        <end position="33"/>
    </location>
</feature>
<feature type="transmembrane region" description="Helical" evidence="9">
    <location>
        <begin position="402"/>
        <end position="426"/>
    </location>
</feature>
<keyword evidence="11" id="KW-1185">Reference proteome</keyword>
<dbReference type="NCBIfam" id="NF000282">
    <property type="entry name" value="RND_permease_1"/>
    <property type="match status" value="1"/>
</dbReference>
<dbReference type="PRINTS" id="PR00702">
    <property type="entry name" value="ACRIFLAVINRP"/>
</dbReference>
<dbReference type="SUPFAM" id="SSF82866">
    <property type="entry name" value="Multidrug efflux transporter AcrB transmembrane domain"/>
    <property type="match status" value="2"/>
</dbReference>
<feature type="transmembrane region" description="Helical" evidence="9">
    <location>
        <begin position="905"/>
        <end position="925"/>
    </location>
</feature>
<evidence type="ECO:0000313" key="11">
    <source>
        <dbReference type="Proteomes" id="UP000267268"/>
    </source>
</evidence>
<dbReference type="PANTHER" id="PTHR32063:SF11">
    <property type="entry name" value="CATION OR DRUG EFFLUX SYSTEM PROTEIN"/>
    <property type="match status" value="1"/>
</dbReference>
<feature type="transmembrane region" description="Helical" evidence="9">
    <location>
        <begin position="980"/>
        <end position="1000"/>
    </location>
</feature>
<dbReference type="SUPFAM" id="SSF82714">
    <property type="entry name" value="Multidrug efflux transporter AcrB TolC docking domain, DN and DC subdomains"/>
    <property type="match status" value="2"/>
</dbReference>
<dbReference type="Gene3D" id="3.30.70.1430">
    <property type="entry name" value="Multidrug efflux transporter AcrB pore domain"/>
    <property type="match status" value="2"/>
</dbReference>
<dbReference type="KEGG" id="fll:EI427_23515"/>
<proteinExistence type="inferred from homology"/>
<dbReference type="Gene3D" id="1.20.1640.10">
    <property type="entry name" value="Multidrug efflux transporter AcrB transmembrane domain"/>
    <property type="match status" value="2"/>
</dbReference>
<feature type="transmembrane region" description="Helical" evidence="9">
    <location>
        <begin position="544"/>
        <end position="562"/>
    </location>
</feature>
<dbReference type="NCBIfam" id="TIGR00915">
    <property type="entry name" value="2A0602"/>
    <property type="match status" value="1"/>
</dbReference>
<keyword evidence="6 9" id="KW-0812">Transmembrane</keyword>
<evidence type="ECO:0000256" key="2">
    <source>
        <dbReference type="ARBA" id="ARBA00010942"/>
    </source>
</evidence>
<sequence length="1049" mass="114723">MISKFFINRPIFSAVLAIIIVLTGSISLFNLPIAEYPNITPPTVNVTASYPGASADVIAETVGAPIEQSVNGVENMLYMSSTSNNDGTYSLTITFEVGTDLDIATVLVQNKVAQALPKIPDIVQTLGVVTDKSSSGVSVQAANLVMIAAIQSDDAVVDSLFLSNYAKVYIADEIKRIPGVSNVSIYGVNDYSIRIWMDPSKLKERGLASSDVKNSILSQNVQVAAGQLGQTPSSSTQKNQYALVVAPGRLTDVDQFKNIIIKTDQQGHTVYLKDVASVELGTKDYNMFFHLKGKQAAGIAIYQLPSANALDIQKQVNERMSILSEKFPQGMSYSVPLDTTKFVRVSIDEVVETLAIAIFLVFIVMFMFLQDWRATLIPAITIPVALIGTFTVMSAMGFSINMLTLFGLVLAIGIVVDDAIVVVENTSRHLEEGKDRKEAAILAMQEVTGPIIATTLVLMSVFLPAASMGGITGELYKQFALTIAVSTLFSAFNALTLSPALCAMILQPKGKDKKEFFLFRWFNAGYNKVFNGYATVLTFAVRKYGLSLLVFIAISAFGIFDFDQLPTSFIPQEDQGYVMTSVELPKSASMNRTAEINRQLDELYSDVPGVKTWMTVEGFSIMDGTTAPNRATIFVIFDDWDVRLKKGQDIDHIMNDLAERYDSVLGAQVHSFVPPAISGLGNSGGFQMVILDKGNNDYNTLQKVVDEFVIEGNEQISLSGVGTTFNSKIPQLKVDVKLEKAQMMGISLNTIYDALNAFTGQQYVDDFSRWNRTYQVNIESRADYRTKVDDLWNLYVKSTSGKMISIGSLVDVSYMEAPEIVSRYNLYNAAFINGDAAIGYSSGDALTTMTKMSTSKLDKSMTASWTGLAYQQIKANGSVIFVFLLAVIFVYLVLAAQYESWIDPFGVILAVPLALFGAVISIQMRGLTNDIYMQIGIVLLVALASKNAILIIEFARDNIAKGEKLYEAIVDAAKVRFRPILMTSFAFILGVYPLVIATGAGANSRHSLGTTVFGGMIAATVLAIIFVPSNYYLLHKYFSKKQRALRNKK</sequence>